<dbReference type="Pfam" id="PF07725">
    <property type="entry name" value="LRR_3"/>
    <property type="match status" value="1"/>
</dbReference>
<comment type="caution">
    <text evidence="8">The sequence shown here is derived from an EMBL/GenBank/DDBJ whole genome shotgun (WGS) entry which is preliminary data.</text>
</comment>
<name>A0A445E5X1_ARAHY</name>
<dbReference type="Gramene" id="arahy.Tifrunner.gnm2.ann2.Ah02g353000.1">
    <property type="protein sequence ID" value="arahy.Tifrunner.gnm2.ann2.Ah02g353000.1-CDS"/>
    <property type="gene ID" value="arahy.Tifrunner.gnm2.ann2.Ah02g353000"/>
</dbReference>
<evidence type="ECO:0000313" key="9">
    <source>
        <dbReference type="Proteomes" id="UP000289738"/>
    </source>
</evidence>
<dbReference type="SUPFAM" id="SSF52058">
    <property type="entry name" value="L domain-like"/>
    <property type="match status" value="1"/>
</dbReference>
<evidence type="ECO:0000259" key="7">
    <source>
        <dbReference type="PROSITE" id="PS50104"/>
    </source>
</evidence>
<dbReference type="InterPro" id="IPR032675">
    <property type="entry name" value="LRR_dom_sf"/>
</dbReference>
<dbReference type="SUPFAM" id="SSF52200">
    <property type="entry name" value="Toll/Interleukin receptor TIR domain"/>
    <property type="match status" value="1"/>
</dbReference>
<keyword evidence="2" id="KW-0433">Leucine-rich repeat</keyword>
<evidence type="ECO:0000256" key="5">
    <source>
        <dbReference type="ARBA" id="ARBA00023027"/>
    </source>
</evidence>
<evidence type="ECO:0000256" key="3">
    <source>
        <dbReference type="ARBA" id="ARBA00022737"/>
    </source>
</evidence>
<proteinExistence type="predicted"/>
<feature type="domain" description="TIR" evidence="7">
    <location>
        <begin position="1"/>
        <end position="85"/>
    </location>
</feature>
<dbReference type="Gene3D" id="3.80.10.10">
    <property type="entry name" value="Ribonuclease Inhibitor"/>
    <property type="match status" value="2"/>
</dbReference>
<dbReference type="InterPro" id="IPR001611">
    <property type="entry name" value="Leu-rich_rpt"/>
</dbReference>
<keyword evidence="5" id="KW-0520">NAD</keyword>
<dbReference type="STRING" id="3818.A0A445E5X1"/>
<accession>A0A445E5X1</accession>
<keyword evidence="4" id="KW-0378">Hydrolase</keyword>
<dbReference type="SUPFAM" id="SSF52540">
    <property type="entry name" value="P-loop containing nucleoside triphosphate hydrolases"/>
    <property type="match status" value="1"/>
</dbReference>
<dbReference type="AlphaFoldDB" id="A0A445E5X1"/>
<dbReference type="Pfam" id="PF03732">
    <property type="entry name" value="Retrotrans_gag"/>
    <property type="match status" value="1"/>
</dbReference>
<dbReference type="InterPro" id="IPR045344">
    <property type="entry name" value="C-JID"/>
</dbReference>
<evidence type="ECO:0000313" key="8">
    <source>
        <dbReference type="EMBL" id="RYR70874.1"/>
    </source>
</evidence>
<dbReference type="InterPro" id="IPR011713">
    <property type="entry name" value="Leu-rich_rpt_3"/>
</dbReference>
<dbReference type="GO" id="GO:0043531">
    <property type="term" value="F:ADP binding"/>
    <property type="evidence" value="ECO:0007669"/>
    <property type="project" value="InterPro"/>
</dbReference>
<reference evidence="8 9" key="1">
    <citation type="submission" date="2019-01" db="EMBL/GenBank/DDBJ databases">
        <title>Sequencing of cultivated peanut Arachis hypogaea provides insights into genome evolution and oil improvement.</title>
        <authorList>
            <person name="Chen X."/>
        </authorList>
    </citation>
    <scope>NUCLEOTIDE SEQUENCE [LARGE SCALE GENOMIC DNA]</scope>
    <source>
        <strain evidence="9">cv. Fuhuasheng</strain>
        <tissue evidence="8">Leaves</tissue>
    </source>
</reference>
<dbReference type="InterPro" id="IPR027417">
    <property type="entry name" value="P-loop_NTPase"/>
</dbReference>
<dbReference type="InterPro" id="IPR044974">
    <property type="entry name" value="Disease_R_plants"/>
</dbReference>
<evidence type="ECO:0000256" key="2">
    <source>
        <dbReference type="ARBA" id="ARBA00022614"/>
    </source>
</evidence>
<dbReference type="Gene3D" id="3.40.50.300">
    <property type="entry name" value="P-loop containing nucleotide triphosphate hydrolases"/>
    <property type="match status" value="1"/>
</dbReference>
<dbReference type="InterPro" id="IPR002182">
    <property type="entry name" value="NB-ARC"/>
</dbReference>
<dbReference type="PRINTS" id="PR00364">
    <property type="entry name" value="DISEASERSIST"/>
</dbReference>
<dbReference type="InterPro" id="IPR035897">
    <property type="entry name" value="Toll_tir_struct_dom_sf"/>
</dbReference>
<dbReference type="Gene3D" id="3.40.50.10140">
    <property type="entry name" value="Toll/interleukin-1 receptor homology (TIR) domain"/>
    <property type="match status" value="1"/>
</dbReference>
<dbReference type="SMR" id="A0A445E5X1"/>
<dbReference type="InterPro" id="IPR042197">
    <property type="entry name" value="Apaf_helical"/>
</dbReference>
<dbReference type="Pfam" id="PF00931">
    <property type="entry name" value="NB-ARC"/>
    <property type="match status" value="1"/>
</dbReference>
<dbReference type="EMBL" id="SDMP01000002">
    <property type="protein sequence ID" value="RYR70874.1"/>
    <property type="molecule type" value="Genomic_DNA"/>
</dbReference>
<evidence type="ECO:0000256" key="4">
    <source>
        <dbReference type="ARBA" id="ARBA00022801"/>
    </source>
</evidence>
<dbReference type="PANTHER" id="PTHR11017:SF479">
    <property type="entry name" value="DISEASE RESISTANCE PROTEIN (TIR-NBS-LRR CLASS) FAMILY"/>
    <property type="match status" value="1"/>
</dbReference>
<dbReference type="EC" id="3.2.2.6" evidence="1"/>
<dbReference type="Proteomes" id="UP000289738">
    <property type="component" value="Chromosome A02"/>
</dbReference>
<dbReference type="PROSITE" id="PS50104">
    <property type="entry name" value="TIR"/>
    <property type="match status" value="1"/>
</dbReference>
<dbReference type="Pfam" id="PF01582">
    <property type="entry name" value="TIR"/>
    <property type="match status" value="1"/>
</dbReference>
<sequence length="1242" mass="142278">MKRDKRIVIPVFYNVVPSDVRHQNNSFKEAFDKHQHRLKGNMMKVQSWRFALKEASNLSGFHYPSKYQDESKFIEEIVNDISEKLSYIFSIESKGLVGIDDSFTCIESLLEIESSEVRIIGIWGMGGIGKTTIAEFFFDKYSSHYEGSCMLKNVREESQKFGVLHLCEKLISELLAGESLVLKGSSKARSAFIQRKLSRKKVFIVLDDMDTFEQFKHLATQWLGPGSRIIVTTRDKHVLGKVHGIYELQGLSFENSLKLFCLNAFDKVYPEAGYEEVSKMAVNYAKGVPLALKVVGSFLYSKTIEEWESALEKLKIYPNIDIFNVLKLSFDGLDELEREIFLDIVFFFKGKNKHVVVPFLESCGFFPATGIGNLSRKALITILKDGTIEMHDLIEQMGREIVRRESIKDPGRRSRLSDPEDVYNVLNNNKGTDSVEGIMLDMSQMKRDLQLDADTFKRMPNIRFLKFYDSWWRHKESANVYVSSTLDSFPNELRYLEWSGCPVKSLPPSFCAEKLVKLSMPDSQVSKLWDGVQDLVNLKRMDLMRCEQLVELPDFTRASNLEVVRLDDCVRLRQLHPSILSIHKPEVLVVDNCKELKSLKGKVHFKSLKTLRVSGCSSLKEFSVSAEELTRLDFNGSIIDTLHASVGRLSKLVELDLSNVRLETLPNELCLLVSLMELNLQGCKQLIELPDNMKALSRLQNLNLTDCCSLRSIPELPSSITHLSATNCTSLEKLFNAETVFSLNLKSISLENCERLVDHSFLEYVHHTIMGVAIRELYDGMLHFKYLYRHLDPDSRPESPRQVFYPGRKVPSWIKYQTRESAVTVDVVADHPHYLDTLVGFILCCVVDHIPSQRGFPPIGPVGFAKWPRVIRCHSDFGYSSQFAKTSRWSSDHVCIWFTDLGQWFTELRNYNNLDGKNVTFEFKAESPEFEPLLCGWEILGCGVCPVYFSNILDVLQNTDPDFQFFYDIPPWIDWESVDELVFTLDQVKTFINQVLHLPSFQELNPPTFSGNLLKDDPQFFIDSLNKVFQVLKCPYDAAVDLATYNLRGHASDWYKTLLQSRRERRMPSLLWNEFVEIFLKRFLPTSIKEKNAADFEKLKQTPDMSVMQYENRFTELSRYAEHLVTPDIMRVKRFVQGLANPYFTALSPMVESLTYSEIVNAAYGIETELEERRANKGIGKKKRIQGTFSGESSYRGISSHQNHPQTQSIGVIHSEAASKGTSASGIRARSAFEPKITNFDQ</sequence>
<dbReference type="PROSITE" id="PS51450">
    <property type="entry name" value="LRR"/>
    <property type="match status" value="1"/>
</dbReference>
<dbReference type="Pfam" id="PF23282">
    <property type="entry name" value="WHD_ROQ1"/>
    <property type="match status" value="1"/>
</dbReference>
<dbReference type="GO" id="GO:0006952">
    <property type="term" value="P:defense response"/>
    <property type="evidence" value="ECO:0007669"/>
    <property type="project" value="InterPro"/>
</dbReference>
<comment type="catalytic activity">
    <reaction evidence="6">
        <text>NAD(+) + H2O = ADP-D-ribose + nicotinamide + H(+)</text>
        <dbReference type="Rhea" id="RHEA:16301"/>
        <dbReference type="ChEBI" id="CHEBI:15377"/>
        <dbReference type="ChEBI" id="CHEBI:15378"/>
        <dbReference type="ChEBI" id="CHEBI:17154"/>
        <dbReference type="ChEBI" id="CHEBI:57540"/>
        <dbReference type="ChEBI" id="CHEBI:57967"/>
        <dbReference type="EC" id="3.2.2.6"/>
    </reaction>
    <physiologicalReaction direction="left-to-right" evidence="6">
        <dbReference type="Rhea" id="RHEA:16302"/>
    </physiologicalReaction>
</comment>
<protein>
    <recommendedName>
        <fullName evidence="1">ADP-ribosyl cyclase/cyclic ADP-ribose hydrolase</fullName>
        <ecNumber evidence="1">3.2.2.6</ecNumber>
    </recommendedName>
</protein>
<dbReference type="InterPro" id="IPR058192">
    <property type="entry name" value="WHD_ROQ1-like"/>
</dbReference>
<organism evidence="8 9">
    <name type="scientific">Arachis hypogaea</name>
    <name type="common">Peanut</name>
    <dbReference type="NCBI Taxonomy" id="3818"/>
    <lineage>
        <taxon>Eukaryota</taxon>
        <taxon>Viridiplantae</taxon>
        <taxon>Streptophyta</taxon>
        <taxon>Embryophyta</taxon>
        <taxon>Tracheophyta</taxon>
        <taxon>Spermatophyta</taxon>
        <taxon>Magnoliopsida</taxon>
        <taxon>eudicotyledons</taxon>
        <taxon>Gunneridae</taxon>
        <taxon>Pentapetalae</taxon>
        <taxon>rosids</taxon>
        <taxon>fabids</taxon>
        <taxon>Fabales</taxon>
        <taxon>Fabaceae</taxon>
        <taxon>Papilionoideae</taxon>
        <taxon>50 kb inversion clade</taxon>
        <taxon>dalbergioids sensu lato</taxon>
        <taxon>Dalbergieae</taxon>
        <taxon>Pterocarpus clade</taxon>
        <taxon>Arachis</taxon>
    </lineage>
</organism>
<dbReference type="InterPro" id="IPR000157">
    <property type="entry name" value="TIR_dom"/>
</dbReference>
<keyword evidence="3" id="KW-0677">Repeat</keyword>
<dbReference type="GO" id="GO:0061809">
    <property type="term" value="F:NAD+ nucleosidase activity, cyclic ADP-ribose generating"/>
    <property type="evidence" value="ECO:0007669"/>
    <property type="project" value="UniProtKB-EC"/>
</dbReference>
<dbReference type="GO" id="GO:0007165">
    <property type="term" value="P:signal transduction"/>
    <property type="evidence" value="ECO:0007669"/>
    <property type="project" value="InterPro"/>
</dbReference>
<dbReference type="InterPro" id="IPR005162">
    <property type="entry name" value="Retrotrans_gag_dom"/>
</dbReference>
<keyword evidence="9" id="KW-1185">Reference proteome</keyword>
<dbReference type="Gene3D" id="1.10.8.430">
    <property type="entry name" value="Helical domain of apoptotic protease-activating factors"/>
    <property type="match status" value="1"/>
</dbReference>
<dbReference type="Pfam" id="PF20160">
    <property type="entry name" value="C-JID"/>
    <property type="match status" value="1"/>
</dbReference>
<dbReference type="FunFam" id="3.80.10.10:FF:000386">
    <property type="entry name" value="Disease resistance protein RPS4"/>
    <property type="match status" value="1"/>
</dbReference>
<gene>
    <name evidence="8" type="ORF">Ahy_A02g005177</name>
</gene>
<evidence type="ECO:0000256" key="1">
    <source>
        <dbReference type="ARBA" id="ARBA00011982"/>
    </source>
</evidence>
<dbReference type="PANTHER" id="PTHR11017">
    <property type="entry name" value="LEUCINE-RICH REPEAT-CONTAINING PROTEIN"/>
    <property type="match status" value="1"/>
</dbReference>
<evidence type="ECO:0000256" key="6">
    <source>
        <dbReference type="ARBA" id="ARBA00047304"/>
    </source>
</evidence>